<name>A0A517SZZ6_9BACT</name>
<dbReference type="Pfam" id="PF12975">
    <property type="entry name" value="DUF3859"/>
    <property type="match status" value="1"/>
</dbReference>
<dbReference type="OrthoDB" id="9789349at2"/>
<keyword evidence="3" id="KW-1185">Reference proteome</keyword>
<dbReference type="EMBL" id="CP036272">
    <property type="protein sequence ID" value="QDT61611.1"/>
    <property type="molecule type" value="Genomic_DNA"/>
</dbReference>
<dbReference type="InterPro" id="IPR024331">
    <property type="entry name" value="DUF3859"/>
</dbReference>
<evidence type="ECO:0000313" key="3">
    <source>
        <dbReference type="Proteomes" id="UP000315003"/>
    </source>
</evidence>
<dbReference type="RefSeq" id="WP_145275793.1">
    <property type="nucleotide sequence ID" value="NZ_CP036272.1"/>
</dbReference>
<accession>A0A517SZZ6</accession>
<protein>
    <recommendedName>
        <fullName evidence="1">DUF3859 domain-containing protein</fullName>
    </recommendedName>
</protein>
<proteinExistence type="predicted"/>
<feature type="domain" description="DUF3859" evidence="1">
    <location>
        <begin position="5"/>
        <end position="126"/>
    </location>
</feature>
<sequence length="162" mass="18737">MSKRRPVVRKRSHGVYATWDSDAKDLPRFIEVADHIPARIDIEFGMVVNIMQGKNCLLEYQIKHPGILDDAGRVRPAFEGQLYVKSNDWDFYLGDTIWSPIDDKLGTWEMSIQLDGTQVAQHSFEVYPEDPLPAVTESQSASEGLRLRTRRYQYQLMRLSLH</sequence>
<reference evidence="2 3" key="1">
    <citation type="submission" date="2019-02" db="EMBL/GenBank/DDBJ databases">
        <title>Deep-cultivation of Planctomycetes and their phenomic and genomic characterization uncovers novel biology.</title>
        <authorList>
            <person name="Wiegand S."/>
            <person name="Jogler M."/>
            <person name="Boedeker C."/>
            <person name="Pinto D."/>
            <person name="Vollmers J."/>
            <person name="Rivas-Marin E."/>
            <person name="Kohn T."/>
            <person name="Peeters S.H."/>
            <person name="Heuer A."/>
            <person name="Rast P."/>
            <person name="Oberbeckmann S."/>
            <person name="Bunk B."/>
            <person name="Jeske O."/>
            <person name="Meyerdierks A."/>
            <person name="Storesund J.E."/>
            <person name="Kallscheuer N."/>
            <person name="Luecker S."/>
            <person name="Lage O.M."/>
            <person name="Pohl T."/>
            <person name="Merkel B.J."/>
            <person name="Hornburger P."/>
            <person name="Mueller R.-W."/>
            <person name="Bruemmer F."/>
            <person name="Labrenz M."/>
            <person name="Spormann A.M."/>
            <person name="Op den Camp H."/>
            <person name="Overmann J."/>
            <person name="Amann R."/>
            <person name="Jetten M.S.M."/>
            <person name="Mascher T."/>
            <person name="Medema M.H."/>
            <person name="Devos D.P."/>
            <person name="Kaster A.-K."/>
            <person name="Ovreas L."/>
            <person name="Rohde M."/>
            <person name="Galperin M.Y."/>
            <person name="Jogler C."/>
        </authorList>
    </citation>
    <scope>NUCLEOTIDE SEQUENCE [LARGE SCALE GENOMIC DNA]</scope>
    <source>
        <strain evidence="2 3">SV_7m_r</strain>
    </source>
</reference>
<organism evidence="2 3">
    <name type="scientific">Stieleria bergensis</name>
    <dbReference type="NCBI Taxonomy" id="2528025"/>
    <lineage>
        <taxon>Bacteria</taxon>
        <taxon>Pseudomonadati</taxon>
        <taxon>Planctomycetota</taxon>
        <taxon>Planctomycetia</taxon>
        <taxon>Pirellulales</taxon>
        <taxon>Pirellulaceae</taxon>
        <taxon>Stieleria</taxon>
    </lineage>
</organism>
<dbReference type="AlphaFoldDB" id="A0A517SZZ6"/>
<dbReference type="Gene3D" id="2.60.40.2390">
    <property type="match status" value="1"/>
</dbReference>
<evidence type="ECO:0000313" key="2">
    <source>
        <dbReference type="EMBL" id="QDT61611.1"/>
    </source>
</evidence>
<dbReference type="Proteomes" id="UP000315003">
    <property type="component" value="Chromosome"/>
</dbReference>
<gene>
    <name evidence="2" type="ORF">SV7mr_41480</name>
</gene>
<evidence type="ECO:0000259" key="1">
    <source>
        <dbReference type="Pfam" id="PF12975"/>
    </source>
</evidence>